<reference evidence="2 3" key="1">
    <citation type="submission" date="2022-04" db="EMBL/GenBank/DDBJ databases">
        <title>Positive selection, recombination, and allopatry shape intraspecific diversity of widespread and dominant cyanobacteria.</title>
        <authorList>
            <person name="Wei J."/>
            <person name="Shu W."/>
            <person name="Hu C."/>
        </authorList>
    </citation>
    <scope>NUCLEOTIDE SEQUENCE [LARGE SCALE GENOMIC DNA]</scope>
    <source>
        <strain evidence="2 3">GB2-A5</strain>
    </source>
</reference>
<protein>
    <submittedName>
        <fullName evidence="2">ATP-grasp domain-containing protein</fullName>
    </submittedName>
</protein>
<evidence type="ECO:0000259" key="1">
    <source>
        <dbReference type="Pfam" id="PF14243"/>
    </source>
</evidence>
<evidence type="ECO:0000313" key="2">
    <source>
        <dbReference type="EMBL" id="MEP0866821.1"/>
    </source>
</evidence>
<keyword evidence="3" id="KW-1185">Reference proteome</keyword>
<dbReference type="InterPro" id="IPR025643">
    <property type="entry name" value="R2K_3"/>
</dbReference>
<comment type="caution">
    <text evidence="2">The sequence shown here is derived from an EMBL/GenBank/DDBJ whole genome shotgun (WGS) entry which is preliminary data.</text>
</comment>
<dbReference type="Proteomes" id="UP001442494">
    <property type="component" value="Unassembled WGS sequence"/>
</dbReference>
<dbReference type="SUPFAM" id="SSF56059">
    <property type="entry name" value="Glutathione synthetase ATP-binding domain-like"/>
    <property type="match status" value="1"/>
</dbReference>
<proteinExistence type="predicted"/>
<feature type="domain" description="ATP-grasp" evidence="1">
    <location>
        <begin position="177"/>
        <end position="289"/>
    </location>
</feature>
<evidence type="ECO:0000313" key="3">
    <source>
        <dbReference type="Proteomes" id="UP001442494"/>
    </source>
</evidence>
<name>A0ABV0JTU8_9CYAN</name>
<gene>
    <name evidence="2" type="ORF">NDI37_20425</name>
</gene>
<dbReference type="EMBL" id="JAMPKK010000052">
    <property type="protein sequence ID" value="MEP0866821.1"/>
    <property type="molecule type" value="Genomic_DNA"/>
</dbReference>
<accession>A0ABV0JTU8</accession>
<dbReference type="Pfam" id="PF14243">
    <property type="entry name" value="R2K_3"/>
    <property type="match status" value="1"/>
</dbReference>
<sequence>MIVLSESSEQIKPSASSRDLKIVTETALLLGCQLYYIPQDFERCGTAENALYHIPKYPQYAAGIWVGYIPELYRYKAIYNAATAKGIKLLNTPWQHQTALEFDLFYPLLKGLTPESIVIHSINECAKAGDLLGFPVFIKGAIQSAKRLGWESCVANNYEDFVRISKYLLTLKYCSRGRVIVRKLVNLRHNRLAPNGLPMGREFRVFIYNHRVLKYGYYWEGRDDLSKLSLEEENAVLNLAVLASERLNVPYVAIDIGQLESGEWIVIETADAQFAGFSQIPVIELWNKLKDITLEG</sequence>
<organism evidence="2 3">
    <name type="scientific">Funiculus sociatus GB2-A5</name>
    <dbReference type="NCBI Taxonomy" id="2933946"/>
    <lineage>
        <taxon>Bacteria</taxon>
        <taxon>Bacillati</taxon>
        <taxon>Cyanobacteriota</taxon>
        <taxon>Cyanophyceae</taxon>
        <taxon>Coleofasciculales</taxon>
        <taxon>Coleofasciculaceae</taxon>
        <taxon>Funiculus</taxon>
    </lineage>
</organism>